<proteinExistence type="predicted"/>
<accession>A0AAQ2ERK4</accession>
<dbReference type="Gene3D" id="3.40.630.30">
    <property type="match status" value="1"/>
</dbReference>
<organism evidence="4 5">
    <name type="scientific">Pseudoalteromonas piscicida</name>
    <dbReference type="NCBI Taxonomy" id="43662"/>
    <lineage>
        <taxon>Bacteria</taxon>
        <taxon>Pseudomonadati</taxon>
        <taxon>Pseudomonadota</taxon>
        <taxon>Gammaproteobacteria</taxon>
        <taxon>Alteromonadales</taxon>
        <taxon>Pseudoalteromonadaceae</taxon>
        <taxon>Pseudoalteromonas</taxon>
    </lineage>
</organism>
<dbReference type="GO" id="GO:0016747">
    <property type="term" value="F:acyltransferase activity, transferring groups other than amino-acyl groups"/>
    <property type="evidence" value="ECO:0007669"/>
    <property type="project" value="InterPro"/>
</dbReference>
<feature type="domain" description="N-acetyltransferase" evidence="3">
    <location>
        <begin position="1"/>
        <end position="141"/>
    </location>
</feature>
<dbReference type="EMBL" id="PNEL01000062">
    <property type="protein sequence ID" value="TMN73949.1"/>
    <property type="molecule type" value="Genomic_DNA"/>
</dbReference>
<dbReference type="SUPFAM" id="SSF55729">
    <property type="entry name" value="Acyl-CoA N-acyltransferases (Nat)"/>
    <property type="match status" value="1"/>
</dbReference>
<dbReference type="Proteomes" id="UP000305423">
    <property type="component" value="Unassembled WGS sequence"/>
</dbReference>
<evidence type="ECO:0000256" key="2">
    <source>
        <dbReference type="ARBA" id="ARBA00023315"/>
    </source>
</evidence>
<dbReference type="AlphaFoldDB" id="A0AAQ2ERK4"/>
<dbReference type="PANTHER" id="PTHR43800:SF1">
    <property type="entry name" value="PEPTIDYL-LYSINE N-ACETYLTRANSFERASE YJAB"/>
    <property type="match status" value="1"/>
</dbReference>
<evidence type="ECO:0000256" key="1">
    <source>
        <dbReference type="ARBA" id="ARBA00022679"/>
    </source>
</evidence>
<dbReference type="PROSITE" id="PS51186">
    <property type="entry name" value="GNAT"/>
    <property type="match status" value="1"/>
</dbReference>
<reference evidence="5" key="2">
    <citation type="submission" date="2019-06" db="EMBL/GenBank/DDBJ databases">
        <title>Co-occurence of chitin degradation, pigmentation and bioactivity in marine Pseudoalteromonas.</title>
        <authorList>
            <person name="Sonnenschein E.C."/>
            <person name="Bech P.K."/>
        </authorList>
    </citation>
    <scope>NUCLEOTIDE SEQUENCE [LARGE SCALE GENOMIC DNA]</scope>
    <source>
        <strain evidence="5">S1607</strain>
    </source>
</reference>
<reference evidence="4 5" key="1">
    <citation type="submission" date="2017-12" db="EMBL/GenBank/DDBJ databases">
        <authorList>
            <person name="Paulsen S."/>
            <person name="Gram L.K."/>
        </authorList>
    </citation>
    <scope>NUCLEOTIDE SEQUENCE [LARGE SCALE GENOMIC DNA]</scope>
    <source>
        <strain evidence="4 5">S1607</strain>
    </source>
</reference>
<sequence length="141" mass="16211">MIRKYTEDDMDTILEIWLSASIQAHGFISAEFWQANLENMRNIYLPASEVYVYELNSDVVGFYALHQNSLAALFVKPKQQGNGIGKQLLTHAKNQRPILTLCVYKENQASYQFYLSQGFSVIAENKDEHTGYPEYMMSTKV</sequence>
<dbReference type="RefSeq" id="WP_045962359.1">
    <property type="nucleotide sequence ID" value="NZ_JXXW01000009.1"/>
</dbReference>
<dbReference type="PANTHER" id="PTHR43800">
    <property type="entry name" value="PEPTIDYL-LYSINE N-ACETYLTRANSFERASE YJAB"/>
    <property type="match status" value="1"/>
</dbReference>
<keyword evidence="2" id="KW-0012">Acyltransferase</keyword>
<comment type="caution">
    <text evidence="4">The sequence shown here is derived from an EMBL/GenBank/DDBJ whole genome shotgun (WGS) entry which is preliminary data.</text>
</comment>
<name>A0AAQ2ERK4_PSEO7</name>
<dbReference type="InterPro" id="IPR000182">
    <property type="entry name" value="GNAT_dom"/>
</dbReference>
<dbReference type="CDD" id="cd04301">
    <property type="entry name" value="NAT_SF"/>
    <property type="match status" value="1"/>
</dbReference>
<protein>
    <submittedName>
        <fullName evidence="4">N-acetyltransferase</fullName>
    </submittedName>
</protein>
<evidence type="ECO:0000313" key="4">
    <source>
        <dbReference type="EMBL" id="TMN73949.1"/>
    </source>
</evidence>
<evidence type="ECO:0000259" key="3">
    <source>
        <dbReference type="PROSITE" id="PS51186"/>
    </source>
</evidence>
<evidence type="ECO:0000313" key="5">
    <source>
        <dbReference type="Proteomes" id="UP000305423"/>
    </source>
</evidence>
<keyword evidence="1" id="KW-0808">Transferase</keyword>
<dbReference type="Pfam" id="PF13508">
    <property type="entry name" value="Acetyltransf_7"/>
    <property type="match status" value="1"/>
</dbReference>
<dbReference type="InterPro" id="IPR016181">
    <property type="entry name" value="Acyl_CoA_acyltransferase"/>
</dbReference>
<dbReference type="NCBIfam" id="NF007853">
    <property type="entry name" value="PRK10562.1"/>
    <property type="match status" value="1"/>
</dbReference>
<gene>
    <name evidence="4" type="ORF">CWB74_19850</name>
</gene>